<keyword evidence="3" id="KW-1185">Reference proteome</keyword>
<evidence type="ECO:0000313" key="3">
    <source>
        <dbReference type="Proteomes" id="UP000244248"/>
    </source>
</evidence>
<feature type="domain" description="Saccharopine dehydrogenase NADP binding" evidence="1">
    <location>
        <begin position="4"/>
        <end position="120"/>
    </location>
</feature>
<dbReference type="Pfam" id="PF03435">
    <property type="entry name" value="Sacchrp_dh_NADP"/>
    <property type="match status" value="1"/>
</dbReference>
<dbReference type="PANTHER" id="PTHR43781">
    <property type="entry name" value="SACCHAROPINE DEHYDROGENASE"/>
    <property type="match status" value="1"/>
</dbReference>
<name>A0A2T5MBV8_9GAMM</name>
<comment type="caution">
    <text evidence="2">The sequence shown here is derived from an EMBL/GenBank/DDBJ whole genome shotgun (WGS) entry which is preliminary data.</text>
</comment>
<dbReference type="PANTHER" id="PTHR43781:SF1">
    <property type="entry name" value="SACCHAROPINE DEHYDROGENASE"/>
    <property type="match status" value="1"/>
</dbReference>
<dbReference type="AlphaFoldDB" id="A0A2T5MBV8"/>
<sequence>MNWLIYGANGYTGELIAREAKSRGLTPILAGRNAAKIAALGKELGLEHRVFDLGTPTEISSHLGGVGLVLHCAGPFSATSAPMIAACIQAKAHYLDIAGEISVFEHAQAQNVPARQAGVVICPGVGFDVIPTDCIAAMLKHALPDATKLTLGFDSRSGFSPGTAKTSVEGLAQGGKIRRNGKIVSVPLAYEVRKIDFGNGEKLAMTIPWGDVSTAYHSTGIPNVEVFIPGSPKLIANAKRANHIRWLLGFAPVQAFLKNRIGKTVKGPDSATRDKLTTYVWGEVSNAKGEKKTARIKTANGYSLTITGSLAITEYLLKNNVPGGAYTPSKLLGADLITQLPGSSAVTIN</sequence>
<dbReference type="OrthoDB" id="4420885at2"/>
<dbReference type="Gene3D" id="3.40.50.720">
    <property type="entry name" value="NAD(P)-binding Rossmann-like Domain"/>
    <property type="match status" value="1"/>
</dbReference>
<dbReference type="SUPFAM" id="SSF51735">
    <property type="entry name" value="NAD(P)-binding Rossmann-fold domains"/>
    <property type="match status" value="1"/>
</dbReference>
<evidence type="ECO:0000313" key="2">
    <source>
        <dbReference type="EMBL" id="PTU30052.1"/>
    </source>
</evidence>
<accession>A0A2T5MBV8</accession>
<organism evidence="2 3">
    <name type="scientific">Stenotrophobium rhamnosiphilum</name>
    <dbReference type="NCBI Taxonomy" id="2029166"/>
    <lineage>
        <taxon>Bacteria</taxon>
        <taxon>Pseudomonadati</taxon>
        <taxon>Pseudomonadota</taxon>
        <taxon>Gammaproteobacteria</taxon>
        <taxon>Nevskiales</taxon>
        <taxon>Nevskiaceae</taxon>
        <taxon>Stenotrophobium</taxon>
    </lineage>
</organism>
<gene>
    <name evidence="2" type="ORF">CJD38_16015</name>
</gene>
<dbReference type="InterPro" id="IPR005097">
    <property type="entry name" value="Sacchrp_dh_NADP-bd"/>
</dbReference>
<proteinExistence type="predicted"/>
<dbReference type="RefSeq" id="WP_107941398.1">
    <property type="nucleotide sequence ID" value="NZ_QANS01000007.1"/>
</dbReference>
<reference evidence="2 3" key="1">
    <citation type="submission" date="2018-04" db="EMBL/GenBank/DDBJ databases">
        <title>Novel species isolated from glacier.</title>
        <authorList>
            <person name="Liu Q."/>
            <person name="Xin Y.-H."/>
        </authorList>
    </citation>
    <scope>NUCLEOTIDE SEQUENCE [LARGE SCALE GENOMIC DNA]</scope>
    <source>
        <strain evidence="2 3">GT1R17</strain>
    </source>
</reference>
<dbReference type="Proteomes" id="UP000244248">
    <property type="component" value="Unassembled WGS sequence"/>
</dbReference>
<evidence type="ECO:0000259" key="1">
    <source>
        <dbReference type="Pfam" id="PF03435"/>
    </source>
</evidence>
<dbReference type="EMBL" id="QANS01000007">
    <property type="protein sequence ID" value="PTU30052.1"/>
    <property type="molecule type" value="Genomic_DNA"/>
</dbReference>
<protein>
    <recommendedName>
        <fullName evidence="1">Saccharopine dehydrogenase NADP binding domain-containing protein</fullName>
    </recommendedName>
</protein>
<dbReference type="InterPro" id="IPR036291">
    <property type="entry name" value="NAD(P)-bd_dom_sf"/>
</dbReference>